<dbReference type="OrthoDB" id="9801454at2"/>
<reference evidence="3 4" key="1">
    <citation type="submission" date="2019-06" db="EMBL/GenBank/DDBJ databases">
        <title>Complete genome sequence of Antarcticibacterium flavum KCTC 52984T from an Antarctic marine sediment.</title>
        <authorList>
            <person name="Lee Y.M."/>
            <person name="Shin S.C."/>
        </authorList>
    </citation>
    <scope>NUCLEOTIDE SEQUENCE [LARGE SCALE GENOMIC DNA]</scope>
    <source>
        <strain evidence="3 4">KCTC 52984</strain>
    </source>
</reference>
<dbReference type="InterPro" id="IPR008136">
    <property type="entry name" value="CinA_C"/>
</dbReference>
<dbReference type="Pfam" id="PF02464">
    <property type="entry name" value="CinA"/>
    <property type="match status" value="1"/>
</dbReference>
<dbReference type="PANTHER" id="PTHR13939">
    <property type="entry name" value="NICOTINAMIDE-NUCLEOTIDE AMIDOHYDROLASE PNCC"/>
    <property type="match status" value="1"/>
</dbReference>
<dbReference type="InterPro" id="IPR036653">
    <property type="entry name" value="CinA-like_C"/>
</dbReference>
<evidence type="ECO:0000313" key="3">
    <source>
        <dbReference type="EMBL" id="QCY70705.1"/>
    </source>
</evidence>
<evidence type="ECO:0000313" key="4">
    <source>
        <dbReference type="Proteomes" id="UP000309016"/>
    </source>
</evidence>
<dbReference type="InterPro" id="IPR001453">
    <property type="entry name" value="MoaB/Mog_dom"/>
</dbReference>
<sequence length="426" mass="47137">MTAEIITIGDELLIGQVADTNSSDIAQKLDRIGISVNQILTIKDEKEPILNAMEQATGRANVVIITGGLGPTKDDVTKYSFCEFFEDTLVNNEKVLHHIEELFKKIKNTPISDLNREQAMVPSRARVLHNKYGTAPGLWMEKKGTVFVALPGVPFEMQMLMNREVIPALKEKFNRPYIYHKTVRTFGLGESAVAQRLEEWEDNLPTHLKLAYLPDLGSVRLRLSGKGENEEELKSLVEEQLDTLYPLIEDIMSNKVQEDDDITVTISKLLLEREQFLAAAESCTGGHLAAQFTTNPGASTCFKGGIVTYATRSKEEILNVPHEIIEEHSVVSSEVAKSMAKNARDLFKADYALATTGNAGPKKGESDAEVGTVYIGVATPQKVYSHKYVFGKTREQVVNKAVNKAFELILQELVKNSSSGKKDGGH</sequence>
<dbReference type="SUPFAM" id="SSF53218">
    <property type="entry name" value="Molybdenum cofactor biosynthesis proteins"/>
    <property type="match status" value="1"/>
</dbReference>
<dbReference type="Gene3D" id="3.90.950.20">
    <property type="entry name" value="CinA-like"/>
    <property type="match status" value="1"/>
</dbReference>
<dbReference type="NCBIfam" id="TIGR00177">
    <property type="entry name" value="molyb_syn"/>
    <property type="match status" value="1"/>
</dbReference>
<dbReference type="InterPro" id="IPR008135">
    <property type="entry name" value="Competence-induced_CinA"/>
</dbReference>
<dbReference type="SMART" id="SM00852">
    <property type="entry name" value="MoCF_biosynth"/>
    <property type="match status" value="1"/>
</dbReference>
<organism evidence="3 4">
    <name type="scientific">Antarcticibacterium flavum</name>
    <dbReference type="NCBI Taxonomy" id="2058175"/>
    <lineage>
        <taxon>Bacteria</taxon>
        <taxon>Pseudomonadati</taxon>
        <taxon>Bacteroidota</taxon>
        <taxon>Flavobacteriia</taxon>
        <taxon>Flavobacteriales</taxon>
        <taxon>Flavobacteriaceae</taxon>
        <taxon>Antarcticibacterium</taxon>
    </lineage>
</organism>
<gene>
    <name evidence="3" type="ORF">FHG64_15630</name>
</gene>
<dbReference type="KEGG" id="afla:FHG64_15630"/>
<dbReference type="Proteomes" id="UP000309016">
    <property type="component" value="Chromosome"/>
</dbReference>
<dbReference type="PANTHER" id="PTHR13939:SF0">
    <property type="entry name" value="NMN AMIDOHYDROLASE-LIKE PROTEIN YFAY"/>
    <property type="match status" value="1"/>
</dbReference>
<dbReference type="NCBIfam" id="NF001813">
    <property type="entry name" value="PRK00549.1"/>
    <property type="match status" value="1"/>
</dbReference>
<evidence type="ECO:0000256" key="1">
    <source>
        <dbReference type="HAMAP-Rule" id="MF_00226"/>
    </source>
</evidence>
<dbReference type="Gene3D" id="3.30.70.2860">
    <property type="match status" value="1"/>
</dbReference>
<dbReference type="RefSeq" id="WP_139067274.1">
    <property type="nucleotide sequence ID" value="NZ_CP040812.1"/>
</dbReference>
<feature type="domain" description="MoaB/Mog" evidence="2">
    <location>
        <begin position="4"/>
        <end position="172"/>
    </location>
</feature>
<name>A0A5B7X6I2_9FLAO</name>
<dbReference type="Pfam" id="PF00994">
    <property type="entry name" value="MoCF_biosynth"/>
    <property type="match status" value="1"/>
</dbReference>
<proteinExistence type="inferred from homology"/>
<keyword evidence="4" id="KW-1185">Reference proteome</keyword>
<protein>
    <recommendedName>
        <fullName evidence="1">CinA-like protein</fullName>
    </recommendedName>
</protein>
<dbReference type="NCBIfam" id="TIGR00200">
    <property type="entry name" value="cinA_nterm"/>
    <property type="match status" value="1"/>
</dbReference>
<comment type="similarity">
    <text evidence="1">Belongs to the CinA family.</text>
</comment>
<dbReference type="PIRSF" id="PIRSF006728">
    <property type="entry name" value="CinA"/>
    <property type="match status" value="1"/>
</dbReference>
<dbReference type="InterPro" id="IPR041424">
    <property type="entry name" value="CinA_KH"/>
</dbReference>
<dbReference type="CDD" id="cd00885">
    <property type="entry name" value="cinA"/>
    <property type="match status" value="1"/>
</dbReference>
<dbReference type="SUPFAM" id="SSF142433">
    <property type="entry name" value="CinA-like"/>
    <property type="match status" value="1"/>
</dbReference>
<dbReference type="AlphaFoldDB" id="A0A5B7X6I2"/>
<dbReference type="InterPro" id="IPR036425">
    <property type="entry name" value="MoaB/Mog-like_dom_sf"/>
</dbReference>
<accession>A0A5B7X6I2</accession>
<dbReference type="InterPro" id="IPR050101">
    <property type="entry name" value="CinA"/>
</dbReference>
<dbReference type="Pfam" id="PF18146">
    <property type="entry name" value="CinA_KH"/>
    <property type="match status" value="1"/>
</dbReference>
<evidence type="ECO:0000259" key="2">
    <source>
        <dbReference type="SMART" id="SM00852"/>
    </source>
</evidence>
<dbReference type="EMBL" id="CP040812">
    <property type="protein sequence ID" value="QCY70705.1"/>
    <property type="molecule type" value="Genomic_DNA"/>
</dbReference>
<dbReference type="Gene3D" id="3.40.980.10">
    <property type="entry name" value="MoaB/Mog-like domain"/>
    <property type="match status" value="1"/>
</dbReference>
<dbReference type="NCBIfam" id="TIGR00199">
    <property type="entry name" value="PncC_domain"/>
    <property type="match status" value="1"/>
</dbReference>
<dbReference type="HAMAP" id="MF_00226_B">
    <property type="entry name" value="CinA_B"/>
    <property type="match status" value="1"/>
</dbReference>